<comment type="cofactor">
    <cofactor evidence="1">
        <name>Mg(2+)</name>
        <dbReference type="ChEBI" id="CHEBI:18420"/>
    </cofactor>
</comment>
<dbReference type="Pfam" id="PF02696">
    <property type="entry name" value="SelO"/>
    <property type="match status" value="1"/>
</dbReference>
<keyword evidence="10" id="KW-1185">Reference proteome</keyword>
<keyword evidence="8" id="KW-0460">Magnesium</keyword>
<evidence type="ECO:0000256" key="1">
    <source>
        <dbReference type="ARBA" id="ARBA00001946"/>
    </source>
</evidence>
<keyword evidence="5" id="KW-0479">Metal-binding</keyword>
<proteinExistence type="inferred from homology"/>
<reference evidence="9 10" key="1">
    <citation type="submission" date="2019-08" db="EMBL/GenBank/DDBJ databases">
        <title>Whole genome sequencing of chitin degrading bacteria Chitinophaga pinensis YS16.</title>
        <authorList>
            <person name="Singh R.P."/>
            <person name="Manchanda G."/>
            <person name="Maurya I.K."/>
            <person name="Joshi N.K."/>
            <person name="Srivastava A.K."/>
        </authorList>
    </citation>
    <scope>NUCLEOTIDE SEQUENCE [LARGE SCALE GENOMIC DNA]</scope>
    <source>
        <strain evidence="9 10">YS-16</strain>
    </source>
</reference>
<dbReference type="InterPro" id="IPR003846">
    <property type="entry name" value="SelO"/>
</dbReference>
<dbReference type="AlphaFoldDB" id="A0A5C6LNW0"/>
<keyword evidence="3" id="KW-0808">Transferase</keyword>
<gene>
    <name evidence="9" type="ORF">FEF09_19675</name>
</gene>
<evidence type="ECO:0000256" key="3">
    <source>
        <dbReference type="ARBA" id="ARBA00022679"/>
    </source>
</evidence>
<evidence type="ECO:0000256" key="8">
    <source>
        <dbReference type="ARBA" id="ARBA00022842"/>
    </source>
</evidence>
<evidence type="ECO:0000256" key="7">
    <source>
        <dbReference type="ARBA" id="ARBA00022840"/>
    </source>
</evidence>
<name>A0A5C6LNW0_9BACT</name>
<keyword evidence="4" id="KW-0548">Nucleotidyltransferase</keyword>
<evidence type="ECO:0000313" key="10">
    <source>
        <dbReference type="Proteomes" id="UP000318815"/>
    </source>
</evidence>
<evidence type="ECO:0000256" key="2">
    <source>
        <dbReference type="ARBA" id="ARBA00009747"/>
    </source>
</evidence>
<sequence>MQGLRREENDLYSSCFERNIHGKLCLTEANDKLCIGAVREKIIGEINSNLMPSDNDPIAVHGKDIQGVYLEKSGDSVTFKIDIHGNMDGIEHPLSSILPAIDARHEFVYTDFYDKGKFRYLDNQLEGPALFEMKADTPTPLQQNESLLYYLCRTVNHNNSNKTENGGIGKRLIEPGVGRTFLVDLLQLRDGIEYKDFSATGIGLTPYSVNGFVAVGRNPDGKVAVIRAEHRKNLADKLNAIGCRACKVVAIIEMEGEQVQMMDGTFSGRAIMIRAFRNVLRVKQIDPIAGFYHSLQHSARISSMIIEDMADFLGYNTNEPDYQQVNRLSHAAADLESFSAAADDFYKVVKPGTNGYSSRAQHYRQQIIKKYCTSIFDLARKRISSELGGALSVKDYLEWFATCLGKQMRLVKEHGFLHDYHHPGVSRYTPNWIYTLVEHNITLSAEFADLETGVFVHDPIADICYNLQIGKDDVLLLRKKFNAFHQTDYIKAKRVIQSLSYAAACGELIDEKHISGIISSFDHHYKYN</sequence>
<comment type="caution">
    <text evidence="9">The sequence shown here is derived from an EMBL/GenBank/DDBJ whole genome shotgun (WGS) entry which is preliminary data.</text>
</comment>
<dbReference type="EMBL" id="VOHS01000022">
    <property type="protein sequence ID" value="TWV98862.1"/>
    <property type="molecule type" value="Genomic_DNA"/>
</dbReference>
<organism evidence="9 10">
    <name type="scientific">Chitinophaga pinensis</name>
    <dbReference type="NCBI Taxonomy" id="79329"/>
    <lineage>
        <taxon>Bacteria</taxon>
        <taxon>Pseudomonadati</taxon>
        <taxon>Bacteroidota</taxon>
        <taxon>Chitinophagia</taxon>
        <taxon>Chitinophagales</taxon>
        <taxon>Chitinophagaceae</taxon>
        <taxon>Chitinophaga</taxon>
    </lineage>
</organism>
<dbReference type="GO" id="GO:0046872">
    <property type="term" value="F:metal ion binding"/>
    <property type="evidence" value="ECO:0007669"/>
    <property type="project" value="UniProtKB-KW"/>
</dbReference>
<dbReference type="OrthoDB" id="10006212at2"/>
<evidence type="ECO:0000313" key="9">
    <source>
        <dbReference type="EMBL" id="TWV98862.1"/>
    </source>
</evidence>
<dbReference type="GO" id="GO:0005524">
    <property type="term" value="F:ATP binding"/>
    <property type="evidence" value="ECO:0007669"/>
    <property type="project" value="UniProtKB-KW"/>
</dbReference>
<dbReference type="Proteomes" id="UP000318815">
    <property type="component" value="Unassembled WGS sequence"/>
</dbReference>
<accession>A0A5C6LNW0</accession>
<comment type="similarity">
    <text evidence="2">Belongs to the SELO family.</text>
</comment>
<keyword evidence="7" id="KW-0067">ATP-binding</keyword>
<dbReference type="GO" id="GO:0016779">
    <property type="term" value="F:nucleotidyltransferase activity"/>
    <property type="evidence" value="ECO:0007669"/>
    <property type="project" value="UniProtKB-KW"/>
</dbReference>
<evidence type="ECO:0000256" key="6">
    <source>
        <dbReference type="ARBA" id="ARBA00022741"/>
    </source>
</evidence>
<evidence type="ECO:0000256" key="5">
    <source>
        <dbReference type="ARBA" id="ARBA00022723"/>
    </source>
</evidence>
<evidence type="ECO:0000256" key="4">
    <source>
        <dbReference type="ARBA" id="ARBA00022695"/>
    </source>
</evidence>
<keyword evidence="6" id="KW-0547">Nucleotide-binding</keyword>
<protein>
    <submittedName>
        <fullName evidence="9">Uncharacterized protein</fullName>
    </submittedName>
</protein>